<comment type="similarity">
    <text evidence="1">Belongs to the glutamate:Na(+) symporter (ESS) (TC 2.A.27) family.</text>
</comment>
<feature type="transmembrane region" description="Helical" evidence="1">
    <location>
        <begin position="215"/>
        <end position="236"/>
    </location>
</feature>
<keyword evidence="1" id="KW-0813">Transport</keyword>
<feature type="transmembrane region" description="Helical" evidence="1">
    <location>
        <begin position="93"/>
        <end position="120"/>
    </location>
</feature>
<keyword evidence="1" id="KW-0769">Symport</keyword>
<keyword evidence="1" id="KW-0029">Amino-acid transport</keyword>
<evidence type="ECO:0000313" key="5">
    <source>
        <dbReference type="Proteomes" id="UP000534001"/>
    </source>
</evidence>
<keyword evidence="1" id="KW-0739">Sodium transport</keyword>
<feature type="transmembrane region" description="Helical" evidence="1">
    <location>
        <begin position="305"/>
        <end position="328"/>
    </location>
</feature>
<feature type="transmembrane region" description="Helical" evidence="1">
    <location>
        <begin position="158"/>
        <end position="178"/>
    </location>
</feature>
<dbReference type="GO" id="GO:0015813">
    <property type="term" value="P:L-glutamate transmembrane transport"/>
    <property type="evidence" value="ECO:0007669"/>
    <property type="project" value="UniProtKB-UniRule"/>
</dbReference>
<feature type="transmembrane region" description="Helical" evidence="1">
    <location>
        <begin position="282"/>
        <end position="299"/>
    </location>
</feature>
<dbReference type="PANTHER" id="PTHR36178:SF1">
    <property type="entry name" value="SODIUM_GLUTAMATE SYMPORTER"/>
    <property type="match status" value="1"/>
</dbReference>
<keyword evidence="1" id="KW-1133">Transmembrane helix</keyword>
<keyword evidence="1" id="KW-1003">Cell membrane</keyword>
<evidence type="ECO:0000256" key="2">
    <source>
        <dbReference type="NCBIfam" id="TIGR00210"/>
    </source>
</evidence>
<evidence type="ECO:0000313" key="6">
    <source>
        <dbReference type="Proteomes" id="UP000545588"/>
    </source>
</evidence>
<comment type="subcellular location">
    <subcellularLocation>
        <location evidence="1">Cell membrane</location>
        <topology evidence="1">Multi-pass membrane protein</topology>
    </subcellularLocation>
</comment>
<keyword evidence="1" id="KW-0472">Membrane</keyword>
<feature type="transmembrane region" description="Helical" evidence="1">
    <location>
        <begin position="372"/>
        <end position="399"/>
    </location>
</feature>
<sequence>MELNLVTSLFLAVMVYLIGAYLVRKIHFLDRYSIPAPVVGGLLFAVFTLIMHSTGLVTITVETSLQSLFMIIFFTTVGLGASFKLIKLGGKLLVIYLLAASFLSVIQNTLGVSLAGLLGIDPLLGLMASSPAMIGGHGGAAAFGETIDGLGVQGATTVGIAAATLGLIAGGVFGGPVARFMINRHNLKSNEPDFNAAQYEFENPKEENKFTINQFFIYLLIITFAMALGTYIGGIFSDLTGVILPDYVGAMFVAIVVRTLLDASQDRVPFDFDTTVNDKIGAVSLGLFLSFALMSIKLWELADLALPILLIVSAHVIVIILYTMFIVYRLLGKNYDAVVMINGMIGSGLGATPTAMANMDAITSKFGSSKTAYLIVPVVGAFLIDIVNIPVIVFFINLFS</sequence>
<keyword evidence="1" id="KW-0406">Ion transport</keyword>
<dbReference type="RefSeq" id="WP_184283347.1">
    <property type="nucleotide sequence ID" value="NZ_BMCO01000002.1"/>
</dbReference>
<dbReference type="Proteomes" id="UP000545588">
    <property type="component" value="Unassembled WGS sequence"/>
</dbReference>
<dbReference type="NCBIfam" id="TIGR00210">
    <property type="entry name" value="gltS"/>
    <property type="match status" value="1"/>
</dbReference>
<keyword evidence="1" id="KW-0915">Sodium</keyword>
<feature type="transmembrane region" description="Helical" evidence="1">
    <location>
        <begin position="242"/>
        <end position="261"/>
    </location>
</feature>
<dbReference type="EMBL" id="CAJEWA010000004">
    <property type="protein sequence ID" value="CAD2071409.1"/>
    <property type="molecule type" value="Genomic_DNA"/>
</dbReference>
<dbReference type="InterPro" id="IPR004445">
    <property type="entry name" value="GltS"/>
</dbReference>
<keyword evidence="6" id="KW-1185">Reference proteome</keyword>
<dbReference type="HAMAP" id="MF_02062">
    <property type="entry name" value="GltS"/>
    <property type="match status" value="1"/>
</dbReference>
<protein>
    <recommendedName>
        <fullName evidence="1 2">Sodium/glutamate symporter</fullName>
    </recommendedName>
</protein>
<feature type="transmembrane region" description="Helical" evidence="1">
    <location>
        <begin position="36"/>
        <end position="61"/>
    </location>
</feature>
<feature type="transmembrane region" description="Helical" evidence="1">
    <location>
        <begin position="6"/>
        <end position="24"/>
    </location>
</feature>
<reference evidence="4 6" key="2">
    <citation type="submission" date="2020-08" db="EMBL/GenBank/DDBJ databases">
        <title>Genomic Encyclopedia of Type Strains, Phase IV (KMG-IV): sequencing the most valuable type-strain genomes for metagenomic binning, comparative biology and taxonomic classification.</title>
        <authorList>
            <person name="Goeker M."/>
        </authorList>
    </citation>
    <scope>NUCLEOTIDE SEQUENCE [LARGE SCALE GENOMIC DNA]</scope>
    <source>
        <strain evidence="4 6">DSM 22419</strain>
    </source>
</reference>
<dbReference type="Pfam" id="PF03616">
    <property type="entry name" value="Glt_symporter"/>
    <property type="match status" value="1"/>
</dbReference>
<comment type="function">
    <text evidence="1">Catalyzes the sodium-dependent transport of glutamate.</text>
</comment>
<proteinExistence type="inferred from homology"/>
<evidence type="ECO:0000256" key="1">
    <source>
        <dbReference type="HAMAP-Rule" id="MF_02062"/>
    </source>
</evidence>
<dbReference type="PANTHER" id="PTHR36178">
    <property type="entry name" value="SLR0625 PROTEIN"/>
    <property type="match status" value="1"/>
</dbReference>
<name>A0A6V7R238_9STAP</name>
<reference evidence="3 5" key="1">
    <citation type="submission" date="2020-07" db="EMBL/GenBank/DDBJ databases">
        <authorList>
            <person name="Criscuolo A."/>
        </authorList>
    </citation>
    <scope>NUCLEOTIDE SEQUENCE [LARGE SCALE GENOMIC DNA]</scope>
    <source>
        <strain evidence="3">CIP111751</strain>
    </source>
</reference>
<dbReference type="GO" id="GO:0005886">
    <property type="term" value="C:plasma membrane"/>
    <property type="evidence" value="ECO:0007669"/>
    <property type="project" value="UniProtKB-SubCell"/>
</dbReference>
<dbReference type="Proteomes" id="UP000534001">
    <property type="component" value="Unassembled WGS sequence"/>
</dbReference>
<keyword evidence="1" id="KW-0812">Transmembrane</keyword>
<accession>A0A6V7R238</accession>
<dbReference type="AlphaFoldDB" id="A0A6V7R238"/>
<gene>
    <name evidence="3" type="primary">gltS</name>
    <name evidence="4" type="ORF">HNR41_001550</name>
    <name evidence="3" type="ORF">JEOCOQ751_00230</name>
</gene>
<evidence type="ECO:0000313" key="4">
    <source>
        <dbReference type="EMBL" id="MBB6423578.1"/>
    </source>
</evidence>
<feature type="transmembrane region" description="Helical" evidence="1">
    <location>
        <begin position="335"/>
        <end position="352"/>
    </location>
</feature>
<dbReference type="EMBL" id="JACHFF010000002">
    <property type="protein sequence ID" value="MBB6423578.1"/>
    <property type="molecule type" value="Genomic_DNA"/>
</dbReference>
<organism evidence="3 5">
    <name type="scientific">Jeotgalicoccus coquinae</name>
    <dbReference type="NCBI Taxonomy" id="709509"/>
    <lineage>
        <taxon>Bacteria</taxon>
        <taxon>Bacillati</taxon>
        <taxon>Bacillota</taxon>
        <taxon>Bacilli</taxon>
        <taxon>Bacillales</taxon>
        <taxon>Staphylococcaceae</taxon>
        <taxon>Jeotgalicoccus</taxon>
    </lineage>
</organism>
<dbReference type="GO" id="GO:0015501">
    <property type="term" value="F:glutamate:sodium symporter activity"/>
    <property type="evidence" value="ECO:0007669"/>
    <property type="project" value="UniProtKB-UniRule"/>
</dbReference>
<comment type="caution">
    <text evidence="3">The sequence shown here is derived from an EMBL/GenBank/DDBJ whole genome shotgun (WGS) entry which is preliminary data.</text>
</comment>
<feature type="transmembrane region" description="Helical" evidence="1">
    <location>
        <begin position="67"/>
        <end position="86"/>
    </location>
</feature>
<evidence type="ECO:0000313" key="3">
    <source>
        <dbReference type="EMBL" id="CAD2071409.1"/>
    </source>
</evidence>